<evidence type="ECO:0000313" key="3">
    <source>
        <dbReference type="Proteomes" id="UP001626550"/>
    </source>
</evidence>
<protein>
    <submittedName>
        <fullName evidence="2">Uncharacterized protein</fullName>
    </submittedName>
</protein>
<reference evidence="2 3" key="1">
    <citation type="submission" date="2024-11" db="EMBL/GenBank/DDBJ databases">
        <title>Adaptive evolution of stress response genes in parasites aligns with host niche diversity.</title>
        <authorList>
            <person name="Hahn C."/>
            <person name="Resl P."/>
        </authorList>
    </citation>
    <scope>NUCLEOTIDE SEQUENCE [LARGE SCALE GENOMIC DNA]</scope>
    <source>
        <strain evidence="2">EGGRZ-B1_66</strain>
        <tissue evidence="2">Body</tissue>
    </source>
</reference>
<gene>
    <name evidence="2" type="ORF">Ciccas_003985</name>
</gene>
<sequence length="162" mass="18320">MSSEKDDYNSHACGVLPIAEINSMVSDSVDSQTSKSTTLSPVSNQESAVATHSQSSSIEGPMDNLMRLFSAVKHNYPQSHGNSLEVNGSRPDRSSMHFPPLLKKHSRTDSSSKTWSQWSVRKWAYQREDNATKRHHIEENEEEEEGLFGWKKDRAKKLCRIV</sequence>
<evidence type="ECO:0000313" key="2">
    <source>
        <dbReference type="EMBL" id="KAL3317359.1"/>
    </source>
</evidence>
<feature type="region of interest" description="Disordered" evidence="1">
    <location>
        <begin position="77"/>
        <end position="109"/>
    </location>
</feature>
<name>A0ABD2QCW8_9PLAT</name>
<dbReference type="AlphaFoldDB" id="A0ABD2QCW8"/>
<feature type="compositionally biased region" description="Polar residues" evidence="1">
    <location>
        <begin position="26"/>
        <end position="58"/>
    </location>
</feature>
<keyword evidence="3" id="KW-1185">Reference proteome</keyword>
<comment type="caution">
    <text evidence="2">The sequence shown here is derived from an EMBL/GenBank/DDBJ whole genome shotgun (WGS) entry which is preliminary data.</text>
</comment>
<organism evidence="2 3">
    <name type="scientific">Cichlidogyrus casuarinus</name>
    <dbReference type="NCBI Taxonomy" id="1844966"/>
    <lineage>
        <taxon>Eukaryota</taxon>
        <taxon>Metazoa</taxon>
        <taxon>Spiralia</taxon>
        <taxon>Lophotrochozoa</taxon>
        <taxon>Platyhelminthes</taxon>
        <taxon>Monogenea</taxon>
        <taxon>Monopisthocotylea</taxon>
        <taxon>Dactylogyridea</taxon>
        <taxon>Ancyrocephalidae</taxon>
        <taxon>Cichlidogyrus</taxon>
    </lineage>
</organism>
<accession>A0ABD2QCW8</accession>
<feature type="compositionally biased region" description="Polar residues" evidence="1">
    <location>
        <begin position="77"/>
        <end position="86"/>
    </location>
</feature>
<dbReference type="Proteomes" id="UP001626550">
    <property type="component" value="Unassembled WGS sequence"/>
</dbReference>
<proteinExistence type="predicted"/>
<dbReference type="EMBL" id="JBJKFK010000395">
    <property type="protein sequence ID" value="KAL3317359.1"/>
    <property type="molecule type" value="Genomic_DNA"/>
</dbReference>
<evidence type="ECO:0000256" key="1">
    <source>
        <dbReference type="SAM" id="MobiDB-lite"/>
    </source>
</evidence>
<feature type="region of interest" description="Disordered" evidence="1">
    <location>
        <begin position="26"/>
        <end position="61"/>
    </location>
</feature>